<reference evidence="2" key="1">
    <citation type="journal article" date="2005" name="J. Bacteriol.">
        <title>The genome of bacteriophage K1F, a T7-like phage that has acquired the ability to replicate on K1 strains of Escherichia coli.</title>
        <authorList>
            <person name="Scholl D."/>
            <person name="Merril C."/>
        </authorList>
    </citation>
    <scope>NUCLEOTIDE SEQUENCE [LARGE SCALE GENOMIC DNA]</scope>
</reference>
<accession>Q2WC82</accession>
<name>Q2WC82_BPK1F</name>
<evidence type="ECO:0000313" key="1">
    <source>
        <dbReference type="EMBL" id="CAJ29379.1"/>
    </source>
</evidence>
<organism evidence="1 2">
    <name type="scientific">Escherichia phage K1F</name>
    <name type="common">Bacteriophage K1F</name>
    <dbReference type="NCBI Taxonomy" id="344021"/>
    <lineage>
        <taxon>Viruses</taxon>
        <taxon>Duplodnaviria</taxon>
        <taxon>Heunggongvirae</taxon>
        <taxon>Uroviricota</taxon>
        <taxon>Caudoviricetes</taxon>
        <taxon>Autographivirales</taxon>
        <taxon>Autotranscriptaviridae</taxon>
        <taxon>Studiervirinae</taxon>
        <taxon>Kayfunavirus</taxon>
        <taxon>Kayfunavirus K1F</taxon>
    </lineage>
</organism>
<dbReference type="GeneID" id="54967451"/>
<organismHost>
    <name type="scientific">Escherichia coli</name>
    <dbReference type="NCBI Taxonomy" id="562"/>
</organismHost>
<dbReference type="EMBL" id="AM084414">
    <property type="protein sequence ID" value="CAJ29379.1"/>
    <property type="molecule type" value="Genomic_DNA"/>
</dbReference>
<dbReference type="RefSeq" id="YP_424948.1">
    <property type="nucleotide sequence ID" value="NC_007636.1"/>
</dbReference>
<dbReference type="Proteomes" id="UP000001722">
    <property type="component" value="Segment"/>
</dbReference>
<sequence length="185" mass="21438">MRQLTSGLNRMWTPMRPKVSKTLRSRRSLHLKINRQLAAPCEPLASTWGKTMLPYLNSREGRHMCACRLWEDGQSNFKSFEDFKAHTYRMADEFDGEEYTIYDVSGQPVAYLYMLATASWHRPTPGLDLSIVAIRRDSQSSRKVLETVRHIIDEECNRWGLGWYSRVKHVSGSVDIVTTKEINRG</sequence>
<dbReference type="KEGG" id="vg:54967451"/>
<proteinExistence type="predicted"/>
<gene>
    <name evidence="1" type="primary">6.8</name>
</gene>
<keyword evidence="2" id="KW-1185">Reference proteome</keyword>
<evidence type="ECO:0000313" key="2">
    <source>
        <dbReference type="Proteomes" id="UP000001722"/>
    </source>
</evidence>
<reference evidence="1 2" key="2">
    <citation type="journal article" date="2006" name="Mol. Microbiol.">
        <title>Evolution of bacteriophages infecting encapsulated bacteria: lessons from Escherichia coli K1-specific phages.</title>
        <authorList>
            <person name="Stummeyer K."/>
            <person name="Schwarzer D."/>
            <person name="Claus H."/>
            <person name="Vogel U."/>
            <person name="Gerardy-Schahn R."/>
            <person name="Muhlenhoff M."/>
        </authorList>
    </citation>
    <scope>NUCLEOTIDE SEQUENCE [LARGE SCALE GENOMIC DNA]</scope>
</reference>
<protein>
    <submittedName>
        <fullName evidence="1">Gp6.8 protein</fullName>
    </submittedName>
</protein>